<feature type="transmembrane region" description="Helical" evidence="20">
    <location>
        <begin position="83"/>
        <end position="106"/>
    </location>
</feature>
<evidence type="ECO:0000256" key="18">
    <source>
        <dbReference type="NCBIfam" id="TIGR00560"/>
    </source>
</evidence>
<evidence type="ECO:0000256" key="2">
    <source>
        <dbReference type="ARBA" id="ARBA00004651"/>
    </source>
</evidence>
<dbReference type="Proteomes" id="UP000199668">
    <property type="component" value="Unassembled WGS sequence"/>
</dbReference>
<reference evidence="21 22" key="1">
    <citation type="submission" date="2016-10" db="EMBL/GenBank/DDBJ databases">
        <authorList>
            <person name="de Groot N.N."/>
        </authorList>
    </citation>
    <scope>NUCLEOTIDE SEQUENCE [LARGE SCALE GENOMIC DNA]</scope>
    <source>
        <strain evidence="21 22">CGMCC 1.6134</strain>
    </source>
</reference>
<dbReference type="InterPro" id="IPR000462">
    <property type="entry name" value="CDP-OH_P_trans"/>
</dbReference>
<evidence type="ECO:0000256" key="19">
    <source>
        <dbReference type="RuleBase" id="RU003750"/>
    </source>
</evidence>
<dbReference type="InterPro" id="IPR050324">
    <property type="entry name" value="CDP-alcohol_PTase-I"/>
</dbReference>
<dbReference type="PANTHER" id="PTHR14269">
    <property type="entry name" value="CDP-DIACYLGLYCEROL--GLYCEROL-3-PHOSPHATE 3-PHOSPHATIDYLTRANSFERASE-RELATED"/>
    <property type="match status" value="1"/>
</dbReference>
<feature type="transmembrane region" description="Helical" evidence="20">
    <location>
        <begin position="43"/>
        <end position="62"/>
    </location>
</feature>
<evidence type="ECO:0000256" key="17">
    <source>
        <dbReference type="ARBA" id="ARBA00048586"/>
    </source>
</evidence>
<keyword evidence="15" id="KW-0594">Phospholipid biosynthesis</keyword>
<organism evidence="21 22">
    <name type="scientific">Salibacterium qingdaonense</name>
    <dbReference type="NCBI Taxonomy" id="266892"/>
    <lineage>
        <taxon>Bacteria</taxon>
        <taxon>Bacillati</taxon>
        <taxon>Bacillota</taxon>
        <taxon>Bacilli</taxon>
        <taxon>Bacillales</taxon>
        <taxon>Bacillaceae</taxon>
    </lineage>
</organism>
<dbReference type="EC" id="2.7.8.5" evidence="6 18"/>
<keyword evidence="9" id="KW-0444">Lipid biosynthesis</keyword>
<evidence type="ECO:0000256" key="15">
    <source>
        <dbReference type="ARBA" id="ARBA00023209"/>
    </source>
</evidence>
<protein>
    <recommendedName>
        <fullName evidence="7 18">CDP-diacylglycerol--glycerol-3-phosphate 3-phosphatidyltransferase</fullName>
        <ecNumber evidence="6 18">2.7.8.5</ecNumber>
    </recommendedName>
</protein>
<sequence length="192" mass="21075">MNLPNQITTARILMIPVFMVLMLVPFSTGQFEISGTTLPWPHLAGAVLFIIAAATDWLDGYYARKYNLVSTFGKFLDPLADKLLVTAALLSLIELQLVPAWMGIVILSREFAVTGMRLVAASDGMVIAASGLAKWKTVFQMLALAVLLLHNVPFAAWNIPAGMIFMWTAVLLTIVSGVDYFVKNRHVFKGSM</sequence>
<keyword evidence="14 20" id="KW-0472">Membrane</keyword>
<comment type="similarity">
    <text evidence="5 19">Belongs to the CDP-alcohol phosphatidyltransferase class-I family.</text>
</comment>
<keyword evidence="22" id="KW-1185">Reference proteome</keyword>
<evidence type="ECO:0000256" key="13">
    <source>
        <dbReference type="ARBA" id="ARBA00023098"/>
    </source>
</evidence>
<dbReference type="AlphaFoldDB" id="A0A1I4K8W3"/>
<dbReference type="PIRSF" id="PIRSF000847">
    <property type="entry name" value="Phos_ph_gly_syn"/>
    <property type="match status" value="1"/>
</dbReference>
<accession>A0A1I4K8W3</accession>
<evidence type="ECO:0000256" key="14">
    <source>
        <dbReference type="ARBA" id="ARBA00023136"/>
    </source>
</evidence>
<dbReference type="InterPro" id="IPR043130">
    <property type="entry name" value="CDP-OH_PTrfase_TM_dom"/>
</dbReference>
<comment type="pathway">
    <text evidence="4">Lipid metabolism.</text>
</comment>
<keyword evidence="10 19" id="KW-0808">Transferase</keyword>
<comment type="catalytic activity">
    <reaction evidence="17">
        <text>a CDP-1,2-diacyl-sn-glycerol + sn-glycerol 3-phosphate = a 1,2-diacyl-sn-glycero-3-phospho-(1'-sn-glycero-3'-phosphate) + CMP + H(+)</text>
        <dbReference type="Rhea" id="RHEA:12593"/>
        <dbReference type="ChEBI" id="CHEBI:15378"/>
        <dbReference type="ChEBI" id="CHEBI:57597"/>
        <dbReference type="ChEBI" id="CHEBI:58332"/>
        <dbReference type="ChEBI" id="CHEBI:60110"/>
        <dbReference type="ChEBI" id="CHEBI:60377"/>
        <dbReference type="EC" id="2.7.8.5"/>
    </reaction>
</comment>
<comment type="subcellular location">
    <subcellularLocation>
        <location evidence="2">Cell membrane</location>
        <topology evidence="2">Multi-pass membrane protein</topology>
    </subcellularLocation>
</comment>
<dbReference type="PROSITE" id="PS00379">
    <property type="entry name" value="CDP_ALCOHOL_P_TRANSF"/>
    <property type="match status" value="1"/>
</dbReference>
<dbReference type="STRING" id="266892.SAMN04488054_104189"/>
<dbReference type="PANTHER" id="PTHR14269:SF62">
    <property type="entry name" value="CDP-DIACYLGLYCEROL--GLYCEROL-3-PHOSPHATE 3-PHOSPHATIDYLTRANSFERASE 1, CHLOROPLASTIC"/>
    <property type="match status" value="1"/>
</dbReference>
<keyword evidence="13" id="KW-0443">Lipid metabolism</keyword>
<dbReference type="Gene3D" id="1.20.120.1760">
    <property type="match status" value="1"/>
</dbReference>
<keyword evidence="12 20" id="KW-1133">Transmembrane helix</keyword>
<evidence type="ECO:0000256" key="20">
    <source>
        <dbReference type="SAM" id="Phobius"/>
    </source>
</evidence>
<keyword evidence="8" id="KW-1003">Cell membrane</keyword>
<dbReference type="InterPro" id="IPR048254">
    <property type="entry name" value="CDP_ALCOHOL_P_TRANSF_CS"/>
</dbReference>
<evidence type="ECO:0000256" key="12">
    <source>
        <dbReference type="ARBA" id="ARBA00022989"/>
    </source>
</evidence>
<dbReference type="GO" id="GO:0006655">
    <property type="term" value="P:phosphatidylglycerol biosynthetic process"/>
    <property type="evidence" value="ECO:0007669"/>
    <property type="project" value="UniProtKB-UniPathway"/>
</dbReference>
<dbReference type="OrthoDB" id="9796672at2"/>
<evidence type="ECO:0000256" key="10">
    <source>
        <dbReference type="ARBA" id="ARBA00022679"/>
    </source>
</evidence>
<dbReference type="GO" id="GO:0005886">
    <property type="term" value="C:plasma membrane"/>
    <property type="evidence" value="ECO:0007669"/>
    <property type="project" value="UniProtKB-SubCell"/>
</dbReference>
<evidence type="ECO:0000256" key="1">
    <source>
        <dbReference type="ARBA" id="ARBA00003973"/>
    </source>
</evidence>
<feature type="transmembrane region" description="Helical" evidence="20">
    <location>
        <begin position="163"/>
        <end position="182"/>
    </location>
</feature>
<evidence type="ECO:0000256" key="7">
    <source>
        <dbReference type="ARBA" id="ARBA00014944"/>
    </source>
</evidence>
<name>A0A1I4K8W3_9BACI</name>
<evidence type="ECO:0000256" key="3">
    <source>
        <dbReference type="ARBA" id="ARBA00005042"/>
    </source>
</evidence>
<evidence type="ECO:0000313" key="22">
    <source>
        <dbReference type="Proteomes" id="UP000199668"/>
    </source>
</evidence>
<dbReference type="RefSeq" id="WP_090926057.1">
    <property type="nucleotide sequence ID" value="NZ_FOTY01000004.1"/>
</dbReference>
<dbReference type="UniPathway" id="UPA00084">
    <property type="reaction ID" value="UER00503"/>
</dbReference>
<dbReference type="InterPro" id="IPR004570">
    <property type="entry name" value="Phosphatidylglycerol_P_synth"/>
</dbReference>
<evidence type="ECO:0000256" key="6">
    <source>
        <dbReference type="ARBA" id="ARBA00013170"/>
    </source>
</evidence>
<evidence type="ECO:0000256" key="5">
    <source>
        <dbReference type="ARBA" id="ARBA00010441"/>
    </source>
</evidence>
<evidence type="ECO:0000256" key="4">
    <source>
        <dbReference type="ARBA" id="ARBA00005189"/>
    </source>
</evidence>
<evidence type="ECO:0000256" key="11">
    <source>
        <dbReference type="ARBA" id="ARBA00022692"/>
    </source>
</evidence>
<dbReference type="FunFam" id="1.20.120.1760:FF:000004">
    <property type="entry name" value="CDP-diacylglycerol--glycerol-3-phosphate 3-phosphatidyltransferase"/>
    <property type="match status" value="1"/>
</dbReference>
<proteinExistence type="inferred from homology"/>
<keyword evidence="16" id="KW-1208">Phospholipid metabolism</keyword>
<dbReference type="GO" id="GO:0008444">
    <property type="term" value="F:CDP-diacylglycerol-glycerol-3-phosphate 3-phosphatidyltransferase activity"/>
    <property type="evidence" value="ECO:0007669"/>
    <property type="project" value="UniProtKB-UniRule"/>
</dbReference>
<keyword evidence="11 20" id="KW-0812">Transmembrane</keyword>
<evidence type="ECO:0000256" key="9">
    <source>
        <dbReference type="ARBA" id="ARBA00022516"/>
    </source>
</evidence>
<comment type="function">
    <text evidence="1">This protein catalyzes the committed step to the synthesis of the acidic phospholipids.</text>
</comment>
<dbReference type="Pfam" id="PF01066">
    <property type="entry name" value="CDP-OH_P_transf"/>
    <property type="match status" value="1"/>
</dbReference>
<comment type="pathway">
    <text evidence="3">Phospholipid metabolism; phosphatidylglycerol biosynthesis; phosphatidylglycerol from CDP-diacylglycerol: step 1/2.</text>
</comment>
<evidence type="ECO:0000256" key="16">
    <source>
        <dbReference type="ARBA" id="ARBA00023264"/>
    </source>
</evidence>
<dbReference type="EMBL" id="FOTY01000004">
    <property type="protein sequence ID" value="SFL75218.1"/>
    <property type="molecule type" value="Genomic_DNA"/>
</dbReference>
<evidence type="ECO:0000313" key="21">
    <source>
        <dbReference type="EMBL" id="SFL75218.1"/>
    </source>
</evidence>
<evidence type="ECO:0000256" key="8">
    <source>
        <dbReference type="ARBA" id="ARBA00022475"/>
    </source>
</evidence>
<gene>
    <name evidence="21" type="ORF">SAMN04488054_104189</name>
</gene>
<feature type="transmembrane region" description="Helical" evidence="20">
    <location>
        <begin position="12"/>
        <end position="31"/>
    </location>
</feature>
<dbReference type="NCBIfam" id="TIGR00560">
    <property type="entry name" value="pgsA"/>
    <property type="match status" value="1"/>
</dbReference>